<accession>X1SQS5</accession>
<comment type="caution">
    <text evidence="2">The sequence shown here is derived from an EMBL/GenBank/DDBJ whole genome shotgun (WGS) entry which is preliminary data.</text>
</comment>
<protein>
    <submittedName>
        <fullName evidence="2">Uncharacterized protein</fullName>
    </submittedName>
</protein>
<gene>
    <name evidence="2" type="ORF">S12H4_06525</name>
</gene>
<dbReference type="AlphaFoldDB" id="X1SQS5"/>
<dbReference type="EMBL" id="BARW01002302">
    <property type="protein sequence ID" value="GAI70174.1"/>
    <property type="molecule type" value="Genomic_DNA"/>
</dbReference>
<feature type="region of interest" description="Disordered" evidence="1">
    <location>
        <begin position="1"/>
        <end position="23"/>
    </location>
</feature>
<evidence type="ECO:0000256" key="1">
    <source>
        <dbReference type="SAM" id="MobiDB-lite"/>
    </source>
</evidence>
<feature type="non-terminal residue" evidence="2">
    <location>
        <position position="1"/>
    </location>
</feature>
<name>X1SQS5_9ZZZZ</name>
<reference evidence="2" key="1">
    <citation type="journal article" date="2014" name="Front. Microbiol.">
        <title>High frequency of phylogenetically diverse reductive dehalogenase-homologous genes in deep subseafloor sedimentary metagenomes.</title>
        <authorList>
            <person name="Kawai M."/>
            <person name="Futagami T."/>
            <person name="Toyoda A."/>
            <person name="Takaki Y."/>
            <person name="Nishi S."/>
            <person name="Hori S."/>
            <person name="Arai W."/>
            <person name="Tsubouchi T."/>
            <person name="Morono Y."/>
            <person name="Uchiyama I."/>
            <person name="Ito T."/>
            <person name="Fujiyama A."/>
            <person name="Inagaki F."/>
            <person name="Takami H."/>
        </authorList>
    </citation>
    <scope>NUCLEOTIDE SEQUENCE</scope>
    <source>
        <strain evidence="2">Expedition CK06-06</strain>
    </source>
</reference>
<proteinExistence type="predicted"/>
<organism evidence="2">
    <name type="scientific">marine sediment metagenome</name>
    <dbReference type="NCBI Taxonomy" id="412755"/>
    <lineage>
        <taxon>unclassified sequences</taxon>
        <taxon>metagenomes</taxon>
        <taxon>ecological metagenomes</taxon>
    </lineage>
</organism>
<evidence type="ECO:0000313" key="2">
    <source>
        <dbReference type="EMBL" id="GAI70174.1"/>
    </source>
</evidence>
<sequence>KSAPPLTYEGGLIPPGPQGPSAACRPAQRILANRFPVTSAEKPQYSKPAA</sequence>